<dbReference type="InterPro" id="IPR000073">
    <property type="entry name" value="AB_hydrolase_1"/>
</dbReference>
<comment type="similarity">
    <text evidence="2">Belongs to the AB hydrolase superfamily. Epoxide hydrolase family.</text>
</comment>
<dbReference type="PRINTS" id="PR00412">
    <property type="entry name" value="EPOXHYDRLASE"/>
</dbReference>
<evidence type="ECO:0000256" key="2">
    <source>
        <dbReference type="ARBA" id="ARBA00038334"/>
    </source>
</evidence>
<evidence type="ECO:0000256" key="1">
    <source>
        <dbReference type="ARBA" id="ARBA00022801"/>
    </source>
</evidence>
<accession>A0A172MLI2</accession>
<reference evidence="4" key="1">
    <citation type="journal article" date="2016" name="Funct. Integr. Genomics">
        <title>Structural organization of fatty acid desaturase loci in linseed lines with contrasting linolenic acid contents.</title>
        <authorList>
            <person name="Thambugala D."/>
            <person name="Ragupathy R."/>
            <person name="Cloutier S."/>
        </authorList>
    </citation>
    <scope>NUCLEOTIDE SEQUENCE</scope>
</reference>
<name>A0A172MLI2_LINUS</name>
<dbReference type="SUPFAM" id="SSF53474">
    <property type="entry name" value="alpha/beta-Hydrolases"/>
    <property type="match status" value="1"/>
</dbReference>
<dbReference type="InterPro" id="IPR029058">
    <property type="entry name" value="AB_hydrolase_fold"/>
</dbReference>
<evidence type="ECO:0000313" key="4">
    <source>
        <dbReference type="EMBL" id="AND01176.1"/>
    </source>
</evidence>
<dbReference type="EMBL" id="KX018625">
    <property type="protein sequence ID" value="AND01176.1"/>
    <property type="molecule type" value="Genomic_DNA"/>
</dbReference>
<dbReference type="PRINTS" id="PR00111">
    <property type="entry name" value="ABHYDROLASE"/>
</dbReference>
<dbReference type="Gene3D" id="3.40.50.1820">
    <property type="entry name" value="alpha/beta hydrolase"/>
    <property type="match status" value="1"/>
</dbReference>
<feature type="domain" description="AB hydrolase-1" evidence="3">
    <location>
        <begin position="73"/>
        <end position="304"/>
    </location>
</feature>
<protein>
    <submittedName>
        <fullName evidence="4">Putative epoxide hydrolase 3</fullName>
    </submittedName>
</protein>
<evidence type="ECO:0000259" key="3">
    <source>
        <dbReference type="Pfam" id="PF00561"/>
    </source>
</evidence>
<dbReference type="GO" id="GO:0016787">
    <property type="term" value="F:hydrolase activity"/>
    <property type="evidence" value="ECO:0007669"/>
    <property type="project" value="UniProtKB-KW"/>
</dbReference>
<proteinExistence type="inferred from homology"/>
<dbReference type="PANTHER" id="PTHR43329">
    <property type="entry name" value="EPOXIDE HYDROLASE"/>
    <property type="match status" value="1"/>
</dbReference>
<keyword evidence="1 4" id="KW-0378">Hydrolase</keyword>
<sequence length="362" mass="40228">MKGQQYQSKLASSPALNYISKLKPRSNEESSKQSYKTSLELRASKMETIQHKFVQVEGGLKLHVADIGSGDKVVLFLHGFPEIWYSWRHQMLALSSSGHRAIAVDYRGFGLSDHPPKVEDANYVNIVADLVAILDSLAIPKVVLIGKDWGAFVASWFGVLHPDRVSGIVTLGIPLAIPGSFLAGFTVPEGVYTSRWGEPGRAEADFGRLDAKMVIRNVYILFSGSDMPTAAENQEIMDLVDPSTPLPPWFSEKDLSAYGALYQKSGFQFALQIPYRSFQLKLDMPKTEQKLNMPALLIMGAKDYCLKFPGIEDYILNDASMKEFVPDLETVFMDEGNDFVQEQLPEQVNGLILGFLEARISP</sequence>
<dbReference type="Pfam" id="PF00561">
    <property type="entry name" value="Abhydrolase_1"/>
    <property type="match status" value="1"/>
</dbReference>
<dbReference type="EMBL" id="KX018624">
    <property type="protein sequence ID" value="AND01165.1"/>
    <property type="molecule type" value="Genomic_DNA"/>
</dbReference>
<organism evidence="4">
    <name type="scientific">Linum usitatissimum</name>
    <name type="common">Flax</name>
    <name type="synonym">Linum humile</name>
    <dbReference type="NCBI Taxonomy" id="4006"/>
    <lineage>
        <taxon>Eukaryota</taxon>
        <taxon>Viridiplantae</taxon>
        <taxon>Streptophyta</taxon>
        <taxon>Embryophyta</taxon>
        <taxon>Tracheophyta</taxon>
        <taxon>Spermatophyta</taxon>
        <taxon>Magnoliopsida</taxon>
        <taxon>eudicotyledons</taxon>
        <taxon>Gunneridae</taxon>
        <taxon>Pentapetalae</taxon>
        <taxon>rosids</taxon>
        <taxon>fabids</taxon>
        <taxon>Malpighiales</taxon>
        <taxon>Linaceae</taxon>
        <taxon>Linum</taxon>
    </lineage>
</organism>
<dbReference type="AlphaFoldDB" id="A0A172MLI2"/>
<dbReference type="InterPro" id="IPR000639">
    <property type="entry name" value="Epox_hydrolase-like"/>
</dbReference>